<comment type="caution">
    <text evidence="2">The sequence shown here is derived from an EMBL/GenBank/DDBJ whole genome shotgun (WGS) entry which is preliminary data.</text>
</comment>
<dbReference type="AlphaFoldDB" id="A0AAW0FG98"/>
<dbReference type="Proteomes" id="UP001385951">
    <property type="component" value="Unassembled WGS sequence"/>
</dbReference>
<keyword evidence="3" id="KW-1185">Reference proteome</keyword>
<sequence length="75" mass="8339">MFCFLIFVNSIAIFVYISPFVIVSTILLRFDQGSQQSDLDGLEDDFEKLEFGISGLGLQVSSIEPEDLLSTEVDS</sequence>
<keyword evidence="1" id="KW-0472">Membrane</keyword>
<protein>
    <submittedName>
        <fullName evidence="2">Uncharacterized protein</fullName>
    </submittedName>
</protein>
<name>A0AAW0FG98_9APHY</name>
<keyword evidence="1" id="KW-1133">Transmembrane helix</keyword>
<feature type="transmembrane region" description="Helical" evidence="1">
    <location>
        <begin position="6"/>
        <end position="28"/>
    </location>
</feature>
<dbReference type="EMBL" id="JASBNA010000046">
    <property type="protein sequence ID" value="KAK7680753.1"/>
    <property type="molecule type" value="Genomic_DNA"/>
</dbReference>
<proteinExistence type="predicted"/>
<accession>A0AAW0FG98</accession>
<organism evidence="2 3">
    <name type="scientific">Cerrena zonata</name>
    <dbReference type="NCBI Taxonomy" id="2478898"/>
    <lineage>
        <taxon>Eukaryota</taxon>
        <taxon>Fungi</taxon>
        <taxon>Dikarya</taxon>
        <taxon>Basidiomycota</taxon>
        <taxon>Agaricomycotina</taxon>
        <taxon>Agaricomycetes</taxon>
        <taxon>Polyporales</taxon>
        <taxon>Cerrenaceae</taxon>
        <taxon>Cerrena</taxon>
    </lineage>
</organism>
<evidence type="ECO:0000256" key="1">
    <source>
        <dbReference type="SAM" id="Phobius"/>
    </source>
</evidence>
<evidence type="ECO:0000313" key="3">
    <source>
        <dbReference type="Proteomes" id="UP001385951"/>
    </source>
</evidence>
<evidence type="ECO:0000313" key="2">
    <source>
        <dbReference type="EMBL" id="KAK7680753.1"/>
    </source>
</evidence>
<gene>
    <name evidence="2" type="ORF">QCA50_016061</name>
</gene>
<keyword evidence="1" id="KW-0812">Transmembrane</keyword>
<reference evidence="2 3" key="1">
    <citation type="submission" date="2022-09" db="EMBL/GenBank/DDBJ databases">
        <authorList>
            <person name="Palmer J.M."/>
        </authorList>
    </citation>
    <scope>NUCLEOTIDE SEQUENCE [LARGE SCALE GENOMIC DNA]</scope>
    <source>
        <strain evidence="2 3">DSM 7382</strain>
    </source>
</reference>